<feature type="domain" description="Histidine kinase" evidence="16">
    <location>
        <begin position="621"/>
        <end position="832"/>
    </location>
</feature>
<dbReference type="GO" id="GO:0005737">
    <property type="term" value="C:cytoplasm"/>
    <property type="evidence" value="ECO:0007669"/>
    <property type="project" value="UniProtKB-ARBA"/>
</dbReference>
<evidence type="ECO:0000259" key="16">
    <source>
        <dbReference type="PROSITE" id="PS50109"/>
    </source>
</evidence>
<evidence type="ECO:0000256" key="4">
    <source>
        <dbReference type="ARBA" id="ARBA00012438"/>
    </source>
</evidence>
<dbReference type="Pfam" id="PF02518">
    <property type="entry name" value="HATPase_c"/>
    <property type="match status" value="1"/>
</dbReference>
<keyword evidence="8" id="KW-0547">Nucleotide-binding</keyword>
<evidence type="ECO:0000256" key="2">
    <source>
        <dbReference type="ARBA" id="ARBA00004141"/>
    </source>
</evidence>
<dbReference type="InterPro" id="IPR006016">
    <property type="entry name" value="UspA"/>
</dbReference>
<dbReference type="SUPFAM" id="SSF47384">
    <property type="entry name" value="Homodimeric domain of signal transducing histidine kinase"/>
    <property type="match status" value="1"/>
</dbReference>
<accession>A0A075JHN9</accession>
<dbReference type="Gene3D" id="1.20.120.620">
    <property type="entry name" value="Backbone structure of the membrane domain of e. Coli histidine kinase receptor kdpd"/>
    <property type="match status" value="1"/>
</dbReference>
<comment type="subcellular location">
    <subcellularLocation>
        <location evidence="3">Cell membrane</location>
    </subcellularLocation>
    <subcellularLocation>
        <location evidence="2">Membrane</location>
        <topology evidence="2">Multi-pass membrane protein</topology>
    </subcellularLocation>
</comment>
<keyword evidence="12" id="KW-0902">Two-component regulatory system</keyword>
<dbReference type="EMBL" id="CP008889">
    <property type="protein sequence ID" value="AIF41671.1"/>
    <property type="molecule type" value="Genomic_DNA"/>
</dbReference>
<dbReference type="EC" id="2.7.13.3" evidence="4"/>
<dbReference type="Gene3D" id="1.10.287.130">
    <property type="match status" value="1"/>
</dbReference>
<dbReference type="CDD" id="cd00082">
    <property type="entry name" value="HisKA"/>
    <property type="match status" value="1"/>
</dbReference>
<evidence type="ECO:0000256" key="1">
    <source>
        <dbReference type="ARBA" id="ARBA00000085"/>
    </source>
</evidence>
<dbReference type="PRINTS" id="PR00344">
    <property type="entry name" value="BCTRLSENSOR"/>
</dbReference>
<evidence type="ECO:0000256" key="13">
    <source>
        <dbReference type="ARBA" id="ARBA00023136"/>
    </source>
</evidence>
<dbReference type="InterPro" id="IPR038318">
    <property type="entry name" value="KdpD_sf"/>
</dbReference>
<dbReference type="InterPro" id="IPR025201">
    <property type="entry name" value="KdpD_TM"/>
</dbReference>
<dbReference type="InterPro" id="IPR052023">
    <property type="entry name" value="Histidine_kinase_KdpD"/>
</dbReference>
<proteinExistence type="predicted"/>
<dbReference type="Pfam" id="PF02702">
    <property type="entry name" value="KdpD"/>
    <property type="match status" value="1"/>
</dbReference>
<evidence type="ECO:0000256" key="5">
    <source>
        <dbReference type="ARBA" id="ARBA00022553"/>
    </source>
</evidence>
<dbReference type="FunFam" id="3.40.50.300:FF:000483">
    <property type="entry name" value="Sensor histidine kinase KdpD"/>
    <property type="match status" value="1"/>
</dbReference>
<dbReference type="SMART" id="SM00387">
    <property type="entry name" value="HATPase_c"/>
    <property type="match status" value="1"/>
</dbReference>
<dbReference type="CDD" id="cd00075">
    <property type="entry name" value="HATPase"/>
    <property type="match status" value="1"/>
</dbReference>
<dbReference type="InterPro" id="IPR003594">
    <property type="entry name" value="HATPase_dom"/>
</dbReference>
<dbReference type="RefSeq" id="WP_038569582.1">
    <property type="nucleotide sequence ID" value="NZ_CP008889.1"/>
</dbReference>
<keyword evidence="10" id="KW-0067">ATP-binding</keyword>
<dbReference type="AlphaFoldDB" id="A0A075JHN9"/>
<dbReference type="Pfam" id="PF00582">
    <property type="entry name" value="Usp"/>
    <property type="match status" value="1"/>
</dbReference>
<keyword evidence="7 15" id="KW-0812">Transmembrane</keyword>
<dbReference type="InterPro" id="IPR036097">
    <property type="entry name" value="HisK_dim/P_sf"/>
</dbReference>
<sequence>MTRGTLRIYLGAAPGVGKTMAMLAEGRRRAERGTDVVVGFCETHGRTATAAALEGLEVMPRLRREYRGATLEEMDLDAVLRRAPQVALVDELAHTNVPGGRHEKRWQDVEDLLAAGIDVVSTVNIQHLESLNDAAFAITGVLQRETVPDVVVRRAEQVELIDMAPEALRRRMAHGNVYKPEKVDAALANYFRQGNLTALRELALLWLADRVEESLTAYRSDHDIVGTWPTRHRVVVALSGGREGATLLRRAARIAARGSGGEMHAVFVVRDDGLRTAEADVVSGLRRLTEELGGTFHTVSGPDAAEAVLHYARGVNADQIVVGLSRRSRAQAMLRPGTGERIIAGSGEDIDVHVVTHELAHVGSSPTEREGLSTRRVRLGFLTSVTAPALLSALLVPLRSGVGLPLIVQLYLLLTVVVALIGGMAPAITAGVLSSLLINWFFTPPIGTLTISDPQNVVALVLFVVIGAAVSLVVHASARRAADVSASHQEATALAELSHTMLSSADQLALLLTRSLEMFDQDAAAVVRTRGPGRSVIASTDGYSDVAAQALPREKTTVERIDDEHDLVLVGRPVPAERQRLLGAYAMHAAAVLHRRALLDLAESADTLARDNKARTALLSAVSHDLRTPLAGIKAAVGSLRSDEVTFSPEDEAELLEAVETSADRLDALIGNLLDASRLQTGALVANPREIDLAEVVTPAVRALETPDRVTWHLDDAARHVVADPGLLDRVLANVLENALRHGGSDGVVVTTSTLGPRVELRVADHGPGIPDEAREEIFRPFQRYGDAPAGDGIGLGLAVARGLTEAMGGMLEAETTPGGGVTMVIVLPAVANAAGATSEAEPGAESEPESAPEARPQDAEADQPVDTRFADATTRGDS</sequence>
<dbReference type="HOGENOM" id="CLU_000445_113_1_11"/>
<comment type="catalytic activity">
    <reaction evidence="1">
        <text>ATP + protein L-histidine = ADP + protein N-phospho-L-histidine.</text>
        <dbReference type="EC" id="2.7.13.3"/>
    </reaction>
</comment>
<keyword evidence="6" id="KW-0808">Transferase</keyword>
<dbReference type="InterPro" id="IPR004358">
    <property type="entry name" value="Sig_transdc_His_kin-like_C"/>
</dbReference>
<evidence type="ECO:0000256" key="14">
    <source>
        <dbReference type="SAM" id="MobiDB-lite"/>
    </source>
</evidence>
<name>A0A075JHN9_9MICO</name>
<dbReference type="KEGG" id="dni:HX89_12865"/>
<dbReference type="eggNOG" id="COG2205">
    <property type="taxonomic scope" value="Bacteria"/>
</dbReference>
<dbReference type="Gene3D" id="3.30.565.10">
    <property type="entry name" value="Histidine kinase-like ATPase, C-terminal domain"/>
    <property type="match status" value="1"/>
</dbReference>
<feature type="transmembrane region" description="Helical" evidence="15">
    <location>
        <begin position="457"/>
        <end position="478"/>
    </location>
</feature>
<evidence type="ECO:0000256" key="7">
    <source>
        <dbReference type="ARBA" id="ARBA00022692"/>
    </source>
</evidence>
<evidence type="ECO:0000256" key="6">
    <source>
        <dbReference type="ARBA" id="ARBA00022679"/>
    </source>
</evidence>
<dbReference type="SUPFAM" id="SSF52402">
    <property type="entry name" value="Adenine nucleotide alpha hydrolases-like"/>
    <property type="match status" value="1"/>
</dbReference>
<evidence type="ECO:0000313" key="17">
    <source>
        <dbReference type="EMBL" id="AIF41671.1"/>
    </source>
</evidence>
<keyword evidence="11 15" id="KW-1133">Transmembrane helix</keyword>
<gene>
    <name evidence="17" type="ORF">HX89_12865</name>
</gene>
<dbReference type="InterPro" id="IPR003661">
    <property type="entry name" value="HisK_dim/P_dom"/>
</dbReference>
<dbReference type="GO" id="GO:0005524">
    <property type="term" value="F:ATP binding"/>
    <property type="evidence" value="ECO:0007669"/>
    <property type="project" value="UniProtKB-KW"/>
</dbReference>
<dbReference type="InterPro" id="IPR005467">
    <property type="entry name" value="His_kinase_dom"/>
</dbReference>
<dbReference type="InterPro" id="IPR014729">
    <property type="entry name" value="Rossmann-like_a/b/a_fold"/>
</dbReference>
<feature type="transmembrane region" description="Helical" evidence="15">
    <location>
        <begin position="410"/>
        <end position="437"/>
    </location>
</feature>
<keyword evidence="18" id="KW-1185">Reference proteome</keyword>
<reference evidence="17 18" key="1">
    <citation type="submission" date="2014-07" db="EMBL/GenBank/DDBJ databases">
        <title>Genome Sequencing of Dermacoccus nishinomiyaensis.</title>
        <authorList>
            <person name="Hong K.W."/>
            <person name="Chan K.G."/>
        </authorList>
    </citation>
    <scope>NUCLEOTIDE SEQUENCE [LARGE SCALE GENOMIC DNA]</scope>
    <source>
        <strain evidence="17 18">M25</strain>
    </source>
</reference>
<dbReference type="SMART" id="SM00388">
    <property type="entry name" value="HisKA"/>
    <property type="match status" value="1"/>
</dbReference>
<dbReference type="Pfam" id="PF13493">
    <property type="entry name" value="DUF4118"/>
    <property type="match status" value="1"/>
</dbReference>
<dbReference type="PANTHER" id="PTHR45569:SF1">
    <property type="entry name" value="SENSOR PROTEIN KDPD"/>
    <property type="match status" value="1"/>
</dbReference>
<protein>
    <recommendedName>
        <fullName evidence="4">histidine kinase</fullName>
        <ecNumber evidence="4">2.7.13.3</ecNumber>
    </recommendedName>
</protein>
<dbReference type="Gene3D" id="3.40.50.300">
    <property type="entry name" value="P-loop containing nucleotide triphosphate hydrolases"/>
    <property type="match status" value="1"/>
</dbReference>
<keyword evidence="9 17" id="KW-0418">Kinase</keyword>
<dbReference type="GeneID" id="41841944"/>
<feature type="region of interest" description="Disordered" evidence="14">
    <location>
        <begin position="835"/>
        <end position="879"/>
    </location>
</feature>
<evidence type="ECO:0000256" key="11">
    <source>
        <dbReference type="ARBA" id="ARBA00022989"/>
    </source>
</evidence>
<dbReference type="SUPFAM" id="SSF55874">
    <property type="entry name" value="ATPase domain of HSP90 chaperone/DNA topoisomerase II/histidine kinase"/>
    <property type="match status" value="1"/>
</dbReference>
<dbReference type="Proteomes" id="UP000027986">
    <property type="component" value="Chromosome"/>
</dbReference>
<keyword evidence="13 15" id="KW-0472">Membrane</keyword>
<keyword evidence="5" id="KW-0597">Phosphoprotein</keyword>
<dbReference type="GO" id="GO:0005886">
    <property type="term" value="C:plasma membrane"/>
    <property type="evidence" value="ECO:0007669"/>
    <property type="project" value="UniProtKB-SubCell"/>
</dbReference>
<evidence type="ECO:0000256" key="9">
    <source>
        <dbReference type="ARBA" id="ARBA00022777"/>
    </source>
</evidence>
<dbReference type="InterPro" id="IPR027417">
    <property type="entry name" value="P-loop_NTPase"/>
</dbReference>
<feature type="transmembrane region" description="Helical" evidence="15">
    <location>
        <begin position="379"/>
        <end position="398"/>
    </location>
</feature>
<evidence type="ECO:0000256" key="12">
    <source>
        <dbReference type="ARBA" id="ARBA00023012"/>
    </source>
</evidence>
<dbReference type="InterPro" id="IPR036890">
    <property type="entry name" value="HATPase_C_sf"/>
</dbReference>
<evidence type="ECO:0000256" key="3">
    <source>
        <dbReference type="ARBA" id="ARBA00004236"/>
    </source>
</evidence>
<dbReference type="Pfam" id="PF00512">
    <property type="entry name" value="HisKA"/>
    <property type="match status" value="1"/>
</dbReference>
<evidence type="ECO:0000256" key="15">
    <source>
        <dbReference type="SAM" id="Phobius"/>
    </source>
</evidence>
<dbReference type="PROSITE" id="PS50109">
    <property type="entry name" value="HIS_KIN"/>
    <property type="match status" value="1"/>
</dbReference>
<dbReference type="OrthoDB" id="9806130at2"/>
<dbReference type="PANTHER" id="PTHR45569">
    <property type="entry name" value="SENSOR PROTEIN KDPD"/>
    <property type="match status" value="1"/>
</dbReference>
<organism evidence="17 18">
    <name type="scientific">Dermacoccus nishinomiyaensis</name>
    <dbReference type="NCBI Taxonomy" id="1274"/>
    <lineage>
        <taxon>Bacteria</taxon>
        <taxon>Bacillati</taxon>
        <taxon>Actinomycetota</taxon>
        <taxon>Actinomycetes</taxon>
        <taxon>Micrococcales</taxon>
        <taxon>Dermacoccaceae</taxon>
        <taxon>Dermacoccus</taxon>
    </lineage>
</organism>
<dbReference type="Gene3D" id="3.40.50.620">
    <property type="entry name" value="HUPs"/>
    <property type="match status" value="1"/>
</dbReference>
<evidence type="ECO:0000256" key="8">
    <source>
        <dbReference type="ARBA" id="ARBA00022741"/>
    </source>
</evidence>
<dbReference type="GO" id="GO:0000155">
    <property type="term" value="F:phosphorelay sensor kinase activity"/>
    <property type="evidence" value="ECO:0007669"/>
    <property type="project" value="InterPro"/>
</dbReference>
<evidence type="ECO:0000313" key="18">
    <source>
        <dbReference type="Proteomes" id="UP000027986"/>
    </source>
</evidence>
<dbReference type="InterPro" id="IPR003852">
    <property type="entry name" value="Sig_transdc_His_kinase_KdpD_N"/>
</dbReference>
<evidence type="ECO:0000256" key="10">
    <source>
        <dbReference type="ARBA" id="ARBA00022840"/>
    </source>
</evidence>